<dbReference type="Pfam" id="PF11533">
    <property type="entry name" value="AtzH-like"/>
    <property type="match status" value="1"/>
</dbReference>
<reference evidence="1 2" key="1">
    <citation type="submission" date="2018-01" db="EMBL/GenBank/DDBJ databases">
        <title>Draft genome sequence of Jishengella endophytica.</title>
        <authorList>
            <person name="Sahin N."/>
            <person name="Ay H."/>
            <person name="Saygin H."/>
        </authorList>
    </citation>
    <scope>NUCLEOTIDE SEQUENCE [LARGE SCALE GENOMIC DNA]</scope>
    <source>
        <strain evidence="1 2">DSM 45430</strain>
    </source>
</reference>
<protein>
    <submittedName>
        <fullName evidence="1">DUF3225 domain-containing protein</fullName>
    </submittedName>
</protein>
<dbReference type="OrthoDB" id="182039at2"/>
<gene>
    <name evidence="1" type="ORF">C1I93_01855</name>
</gene>
<dbReference type="AlphaFoldDB" id="A0A2W2CRS5"/>
<dbReference type="EMBL" id="POTX01000006">
    <property type="protein sequence ID" value="PZG00621.1"/>
    <property type="molecule type" value="Genomic_DNA"/>
</dbReference>
<dbReference type="RefSeq" id="WP_111241441.1">
    <property type="nucleotide sequence ID" value="NZ_AP023358.1"/>
</dbReference>
<dbReference type="InterPro" id="IPR032710">
    <property type="entry name" value="NTF2-like_dom_sf"/>
</dbReference>
<keyword evidence="2" id="KW-1185">Reference proteome</keyword>
<dbReference type="SUPFAM" id="SSF54427">
    <property type="entry name" value="NTF2-like"/>
    <property type="match status" value="1"/>
</dbReference>
<sequence>MEIDRPDVVAEVTAAFADYEQALVDGDAEGICGHFWDSDRTVRFGIADHQYGLAEQRKWRAAQPPLPPGRRLVDTIVTTFGADLAVVTTRFGYAGTAATGRQTQTWVRLPTGWRIVTAHVSEPAEVADDPD</sequence>
<dbReference type="InterPro" id="IPR024507">
    <property type="entry name" value="AtzH-like"/>
</dbReference>
<organism evidence="1 2">
    <name type="scientific">Micromonospora endophytica</name>
    <dbReference type="NCBI Taxonomy" id="515350"/>
    <lineage>
        <taxon>Bacteria</taxon>
        <taxon>Bacillati</taxon>
        <taxon>Actinomycetota</taxon>
        <taxon>Actinomycetes</taxon>
        <taxon>Micromonosporales</taxon>
        <taxon>Micromonosporaceae</taxon>
        <taxon>Micromonospora</taxon>
    </lineage>
</organism>
<accession>A0A2W2CRS5</accession>
<dbReference type="NCBIfam" id="NF033625">
    <property type="entry name" value="HpxZ"/>
    <property type="match status" value="1"/>
</dbReference>
<evidence type="ECO:0000313" key="2">
    <source>
        <dbReference type="Proteomes" id="UP000248627"/>
    </source>
</evidence>
<proteinExistence type="predicted"/>
<dbReference type="Gene3D" id="3.10.450.50">
    <property type="match status" value="1"/>
</dbReference>
<evidence type="ECO:0000313" key="1">
    <source>
        <dbReference type="EMBL" id="PZG00621.1"/>
    </source>
</evidence>
<name>A0A2W2CRS5_9ACTN</name>
<comment type="caution">
    <text evidence="1">The sequence shown here is derived from an EMBL/GenBank/DDBJ whole genome shotgun (WGS) entry which is preliminary data.</text>
</comment>
<dbReference type="Proteomes" id="UP000248627">
    <property type="component" value="Unassembled WGS sequence"/>
</dbReference>